<feature type="domain" description="6-hydroxymethylpterin diphosphokinase MptE-like" evidence="1">
    <location>
        <begin position="184"/>
        <end position="351"/>
    </location>
</feature>
<dbReference type="Pfam" id="PF01973">
    <property type="entry name" value="MptE-like"/>
    <property type="match status" value="1"/>
</dbReference>
<reference evidence="2" key="1">
    <citation type="submission" date="2020-09" db="EMBL/GenBank/DDBJ databases">
        <title>Pelagicoccus enzymogenes sp. nov. with an EPS production, isolated from marine sediment.</title>
        <authorList>
            <person name="Feng X."/>
        </authorList>
    </citation>
    <scope>NUCLEOTIDE SEQUENCE</scope>
    <source>
        <strain evidence="2">NFK12</strain>
    </source>
</reference>
<name>A0A927FDB2_9BACT</name>
<evidence type="ECO:0000259" key="1">
    <source>
        <dbReference type="Pfam" id="PF01973"/>
    </source>
</evidence>
<protein>
    <submittedName>
        <fullName evidence="2">Motility associated factor glycosyltransferase family protein</fullName>
    </submittedName>
</protein>
<comment type="caution">
    <text evidence="2">The sequence shown here is derived from an EMBL/GenBank/DDBJ whole genome shotgun (WGS) entry which is preliminary data.</text>
</comment>
<gene>
    <name evidence="2" type="ORF">IEN85_19455</name>
</gene>
<evidence type="ECO:0000313" key="3">
    <source>
        <dbReference type="Proteomes" id="UP000622317"/>
    </source>
</evidence>
<accession>A0A927FDB2</accession>
<sequence length="595" mass="65901">MSQALSAFCERFPLLASRVKAVPASEEPVAAWKESTADVAAVLARWLSGKRFPHDSAIAVSGVGDGSHLEALLELLPAEALVFCAEADPERFKSFLGMPSAEALLKDPRMVFGVGALDDSFFNALATERVVDFTNAEPLIFAPLFNLNESYYEQFFLQFVRQLEMWRKLFGTNLTKSGLWQGNSFRNFHSLMRAPDPIEFGDAFKGLPMIMAGAGPSLDESLDFLRWAQDRAVIVAGNSSIRALVNAGVRPHFVLAADPYPTTDSGFEGVDLGETVLLCSFMVYPAVVQRFGDRIAAWAYNNKVATYFRRVAGRDRIAHVTEQGTISACAFDIAMILGCSSLFFVGQDLAARLDGAMHAADSFYTDKGAADRIALEKCRWMPGNTIEKVPVEEKLFVYLKTFEQLSRIYGKELQIKNRETLRIYNLSRLGARIEHMPYRDFEAAKTLIEPLGVGGVAAGWKATQAKLAESRAGWGRVGKALREFRAYVEEICSHSLKHALALEQGDLPLEVAEAEKAKVDAFIASKPDFEEILRDGQLKMELYVHARAIAKQSRVVDMQSEKSRAEKVKEYFWAVAEGSYQVLAAIDAARQAQKV</sequence>
<dbReference type="InterPro" id="IPR002826">
    <property type="entry name" value="MptE-like"/>
</dbReference>
<keyword evidence="3" id="KW-1185">Reference proteome</keyword>
<evidence type="ECO:0000313" key="2">
    <source>
        <dbReference type="EMBL" id="MBD5781686.1"/>
    </source>
</evidence>
<dbReference type="PANTHER" id="PTHR41786">
    <property type="entry name" value="MOTILITY ACCESSORY FACTOR MAF"/>
    <property type="match status" value="1"/>
</dbReference>
<dbReference type="RefSeq" id="WP_191618770.1">
    <property type="nucleotide sequence ID" value="NZ_JACYFG010000051.1"/>
</dbReference>
<dbReference type="AlphaFoldDB" id="A0A927FDB2"/>
<organism evidence="2 3">
    <name type="scientific">Pelagicoccus enzymogenes</name>
    <dbReference type="NCBI Taxonomy" id="2773457"/>
    <lineage>
        <taxon>Bacteria</taxon>
        <taxon>Pseudomonadati</taxon>
        <taxon>Verrucomicrobiota</taxon>
        <taxon>Opitutia</taxon>
        <taxon>Puniceicoccales</taxon>
        <taxon>Pelagicoccaceae</taxon>
        <taxon>Pelagicoccus</taxon>
    </lineage>
</organism>
<dbReference type="EMBL" id="JACYFG010000051">
    <property type="protein sequence ID" value="MBD5781686.1"/>
    <property type="molecule type" value="Genomic_DNA"/>
</dbReference>
<proteinExistence type="predicted"/>
<dbReference type="PANTHER" id="PTHR41786:SF1">
    <property type="entry name" value="6-HYDROXYMETHYLPTERIN DIPHOSPHOKINASE MPTE-LIKE DOMAIN-CONTAINING PROTEIN"/>
    <property type="match status" value="1"/>
</dbReference>
<dbReference type="Proteomes" id="UP000622317">
    <property type="component" value="Unassembled WGS sequence"/>
</dbReference>